<gene>
    <name evidence="1" type="ORF">PanWU01x14_019100</name>
</gene>
<sequence>MDLHVGGRIHAELRQKLKREVAPGCEVLSIGFTRTGDIVHVVLRQNPKRSDTKLLIPPKYLYRGGRNQAKNCQNLCRASALSNEGMHEGDGVFCVQRTRALLEYPKHPPILFCKRIREFRRIRSSCM</sequence>
<protein>
    <submittedName>
        <fullName evidence="1">Uncharacterized protein</fullName>
    </submittedName>
</protein>
<evidence type="ECO:0000313" key="1">
    <source>
        <dbReference type="EMBL" id="PON78652.1"/>
    </source>
</evidence>
<evidence type="ECO:0000313" key="2">
    <source>
        <dbReference type="Proteomes" id="UP000237105"/>
    </source>
</evidence>
<dbReference type="OrthoDB" id="10299828at2759"/>
<keyword evidence="2" id="KW-1185">Reference proteome</keyword>
<accession>A0A2P5DZC4</accession>
<organism evidence="1 2">
    <name type="scientific">Parasponia andersonii</name>
    <name type="common">Sponia andersonii</name>
    <dbReference type="NCBI Taxonomy" id="3476"/>
    <lineage>
        <taxon>Eukaryota</taxon>
        <taxon>Viridiplantae</taxon>
        <taxon>Streptophyta</taxon>
        <taxon>Embryophyta</taxon>
        <taxon>Tracheophyta</taxon>
        <taxon>Spermatophyta</taxon>
        <taxon>Magnoliopsida</taxon>
        <taxon>eudicotyledons</taxon>
        <taxon>Gunneridae</taxon>
        <taxon>Pentapetalae</taxon>
        <taxon>rosids</taxon>
        <taxon>fabids</taxon>
        <taxon>Rosales</taxon>
        <taxon>Cannabaceae</taxon>
        <taxon>Parasponia</taxon>
    </lineage>
</organism>
<name>A0A2P5DZC4_PARAD</name>
<reference evidence="2" key="1">
    <citation type="submission" date="2016-06" db="EMBL/GenBank/DDBJ databases">
        <title>Parallel loss of symbiosis genes in relatives of nitrogen-fixing non-legume Parasponia.</title>
        <authorList>
            <person name="Van Velzen R."/>
            <person name="Holmer R."/>
            <person name="Bu F."/>
            <person name="Rutten L."/>
            <person name="Van Zeijl A."/>
            <person name="Liu W."/>
            <person name="Santuari L."/>
            <person name="Cao Q."/>
            <person name="Sharma T."/>
            <person name="Shen D."/>
            <person name="Roswanjaya Y."/>
            <person name="Wardhani T."/>
            <person name="Kalhor M.S."/>
            <person name="Jansen J."/>
            <person name="Van den Hoogen J."/>
            <person name="Gungor B."/>
            <person name="Hartog M."/>
            <person name="Hontelez J."/>
            <person name="Verver J."/>
            <person name="Yang W.-C."/>
            <person name="Schijlen E."/>
            <person name="Repin R."/>
            <person name="Schilthuizen M."/>
            <person name="Schranz E."/>
            <person name="Heidstra R."/>
            <person name="Miyata K."/>
            <person name="Fedorova E."/>
            <person name="Kohlen W."/>
            <person name="Bisseling T."/>
            <person name="Smit S."/>
            <person name="Geurts R."/>
        </authorList>
    </citation>
    <scope>NUCLEOTIDE SEQUENCE [LARGE SCALE GENOMIC DNA]</scope>
    <source>
        <strain evidence="2">cv. WU1-14</strain>
    </source>
</reference>
<proteinExistence type="predicted"/>
<dbReference type="EMBL" id="JXTB01000008">
    <property type="protein sequence ID" value="PON78652.1"/>
    <property type="molecule type" value="Genomic_DNA"/>
</dbReference>
<dbReference type="AlphaFoldDB" id="A0A2P5DZC4"/>
<dbReference type="Proteomes" id="UP000237105">
    <property type="component" value="Unassembled WGS sequence"/>
</dbReference>
<comment type="caution">
    <text evidence="1">The sequence shown here is derived from an EMBL/GenBank/DDBJ whole genome shotgun (WGS) entry which is preliminary data.</text>
</comment>